<keyword evidence="6" id="KW-0106">Calcium</keyword>
<proteinExistence type="predicted"/>
<dbReference type="Pfam" id="PF00028">
    <property type="entry name" value="Cadherin"/>
    <property type="match status" value="1"/>
</dbReference>
<gene>
    <name evidence="8" type="primary">Pcdha1_0</name>
    <name evidence="8" type="ORF">BRALEP_R14889</name>
</gene>
<dbReference type="GO" id="GO:0007156">
    <property type="term" value="P:homophilic cell adhesion via plasma membrane adhesion molecules"/>
    <property type="evidence" value="ECO:0007669"/>
    <property type="project" value="InterPro"/>
</dbReference>
<comment type="caution">
    <text evidence="8">The sequence shown here is derived from an EMBL/GenBank/DDBJ whole genome shotgun (WGS) entry which is preliminary data.</text>
</comment>
<dbReference type="Gene3D" id="2.60.40.60">
    <property type="entry name" value="Cadherins"/>
    <property type="match status" value="1"/>
</dbReference>
<evidence type="ECO:0000256" key="4">
    <source>
        <dbReference type="ARBA" id="ARBA00023136"/>
    </source>
</evidence>
<evidence type="ECO:0000256" key="3">
    <source>
        <dbReference type="ARBA" id="ARBA00022989"/>
    </source>
</evidence>
<organism evidence="8 9">
    <name type="scientific">Brachypteracias leptosomus</name>
    <name type="common">short-legged ground-roller</name>
    <dbReference type="NCBI Taxonomy" id="135165"/>
    <lineage>
        <taxon>Eukaryota</taxon>
        <taxon>Metazoa</taxon>
        <taxon>Chordata</taxon>
        <taxon>Craniata</taxon>
        <taxon>Vertebrata</taxon>
        <taxon>Euteleostomi</taxon>
        <taxon>Archelosauria</taxon>
        <taxon>Archosauria</taxon>
        <taxon>Dinosauria</taxon>
        <taxon>Saurischia</taxon>
        <taxon>Theropoda</taxon>
        <taxon>Coelurosauria</taxon>
        <taxon>Aves</taxon>
        <taxon>Neognathae</taxon>
        <taxon>Neoaves</taxon>
        <taxon>Telluraves</taxon>
        <taxon>Coraciimorphae</taxon>
        <taxon>Coraciiformes</taxon>
        <taxon>Brachypteraciidae</taxon>
        <taxon>Brachypteracias</taxon>
    </lineage>
</organism>
<evidence type="ECO:0000256" key="5">
    <source>
        <dbReference type="ARBA" id="ARBA00023180"/>
    </source>
</evidence>
<dbReference type="InterPro" id="IPR050174">
    <property type="entry name" value="Protocadherin/Cadherin-CA"/>
</dbReference>
<feature type="non-terminal residue" evidence="8">
    <location>
        <position position="1"/>
    </location>
</feature>
<keyword evidence="4" id="KW-0472">Membrane</keyword>
<dbReference type="SUPFAM" id="SSF49313">
    <property type="entry name" value="Cadherin-like"/>
    <property type="match status" value="1"/>
</dbReference>
<dbReference type="GO" id="GO:0005509">
    <property type="term" value="F:calcium ion binding"/>
    <property type="evidence" value="ECO:0007669"/>
    <property type="project" value="UniProtKB-UniRule"/>
</dbReference>
<keyword evidence="2" id="KW-0812">Transmembrane</keyword>
<evidence type="ECO:0000259" key="7">
    <source>
        <dbReference type="PROSITE" id="PS50268"/>
    </source>
</evidence>
<accession>A0A7L2V2E2</accession>
<dbReference type="PROSITE" id="PS50268">
    <property type="entry name" value="CADHERIN_2"/>
    <property type="match status" value="1"/>
</dbReference>
<dbReference type="PRINTS" id="PR00205">
    <property type="entry name" value="CADHERIN"/>
</dbReference>
<comment type="subcellular location">
    <subcellularLocation>
        <location evidence="1">Membrane</location>
        <topology evidence="1">Single-pass membrane protein</topology>
    </subcellularLocation>
</comment>
<feature type="non-terminal residue" evidence="8">
    <location>
        <position position="69"/>
    </location>
</feature>
<dbReference type="Proteomes" id="UP000520535">
    <property type="component" value="Unassembled WGS sequence"/>
</dbReference>
<dbReference type="SMART" id="SM00112">
    <property type="entry name" value="CA"/>
    <property type="match status" value="1"/>
</dbReference>
<reference evidence="8 9" key="1">
    <citation type="submission" date="2019-09" db="EMBL/GenBank/DDBJ databases">
        <title>Bird 10,000 Genomes (B10K) Project - Family phase.</title>
        <authorList>
            <person name="Zhang G."/>
        </authorList>
    </citation>
    <scope>NUCLEOTIDE SEQUENCE [LARGE SCALE GENOMIC DNA]</scope>
    <source>
        <strain evidence="8">B10K-DU-012-52</strain>
    </source>
</reference>
<protein>
    <submittedName>
        <fullName evidence="8">PCDA1 protein</fullName>
    </submittedName>
</protein>
<dbReference type="InterPro" id="IPR015919">
    <property type="entry name" value="Cadherin-like_sf"/>
</dbReference>
<feature type="domain" description="Cadherin" evidence="7">
    <location>
        <begin position="1"/>
        <end position="69"/>
    </location>
</feature>
<keyword evidence="5" id="KW-0325">Glycoprotein</keyword>
<dbReference type="PANTHER" id="PTHR24028">
    <property type="entry name" value="CADHERIN-87A"/>
    <property type="match status" value="1"/>
</dbReference>
<evidence type="ECO:0000313" key="9">
    <source>
        <dbReference type="Proteomes" id="UP000520535"/>
    </source>
</evidence>
<keyword evidence="3" id="KW-1133">Transmembrane helix</keyword>
<sequence>VIYEIDTFFPSSASDVFKIEARSGEIRLTGALDFETVTFYELQIKARDKGTPPLSSHCSVELEVLDVND</sequence>
<evidence type="ECO:0000256" key="1">
    <source>
        <dbReference type="ARBA" id="ARBA00004167"/>
    </source>
</evidence>
<evidence type="ECO:0000256" key="2">
    <source>
        <dbReference type="ARBA" id="ARBA00022692"/>
    </source>
</evidence>
<name>A0A7L2V2E2_9AVES</name>
<dbReference type="EMBL" id="VYZX01000066">
    <property type="protein sequence ID" value="NXS51257.1"/>
    <property type="molecule type" value="Genomic_DNA"/>
</dbReference>
<dbReference type="FunFam" id="2.60.40.60:FF:000092">
    <property type="entry name" value="Protocadherin 8"/>
    <property type="match status" value="1"/>
</dbReference>
<evidence type="ECO:0000256" key="6">
    <source>
        <dbReference type="PROSITE-ProRule" id="PRU00043"/>
    </source>
</evidence>
<dbReference type="PANTHER" id="PTHR24028:SF133">
    <property type="entry name" value="PROTOCADHERIN ALPHA-4"/>
    <property type="match status" value="1"/>
</dbReference>
<dbReference type="InterPro" id="IPR002126">
    <property type="entry name" value="Cadherin-like_dom"/>
</dbReference>
<dbReference type="GO" id="GO:0005886">
    <property type="term" value="C:plasma membrane"/>
    <property type="evidence" value="ECO:0007669"/>
    <property type="project" value="TreeGrafter"/>
</dbReference>
<dbReference type="AlphaFoldDB" id="A0A7L2V2E2"/>
<evidence type="ECO:0000313" key="8">
    <source>
        <dbReference type="EMBL" id="NXS51257.1"/>
    </source>
</evidence>
<dbReference type="CDD" id="cd11304">
    <property type="entry name" value="Cadherin_repeat"/>
    <property type="match status" value="1"/>
</dbReference>
<keyword evidence="9" id="KW-1185">Reference proteome</keyword>
<dbReference type="OrthoDB" id="9990384at2759"/>